<feature type="region of interest" description="Disordered" evidence="8">
    <location>
        <begin position="37"/>
        <end position="62"/>
    </location>
</feature>
<comment type="catalytic activity">
    <reaction evidence="1 7">
        <text>Hydrolysis of terminal non-reducing alpha-L-arabinofuranoside residues in alpha-L-arabinosides.</text>
        <dbReference type="EC" id="3.2.1.55"/>
    </reaction>
</comment>
<dbReference type="RefSeq" id="WP_310344019.1">
    <property type="nucleotide sequence ID" value="NZ_JAVDXQ010000002.1"/>
</dbReference>
<evidence type="ECO:0000256" key="8">
    <source>
        <dbReference type="SAM" id="MobiDB-lite"/>
    </source>
</evidence>
<comment type="caution">
    <text evidence="9">The sequence shown here is derived from an EMBL/GenBank/DDBJ whole genome shotgun (WGS) entry which is preliminary data.</text>
</comment>
<keyword evidence="3 7" id="KW-0964">Secreted</keyword>
<dbReference type="PANTHER" id="PTHR40631:SF2">
    <property type="entry name" value="ALPHA-L-ARABINOFURANOSIDASE"/>
    <property type="match status" value="1"/>
</dbReference>
<dbReference type="InterPro" id="IPR023296">
    <property type="entry name" value="Glyco_hydro_beta-prop_sf"/>
</dbReference>
<comment type="function">
    <text evidence="7">Involved in the degradation of xylan and is a key enzyme in the complete degradation of the plant cell wall. It has a specific arabinofuranose-debranching activity on xylan from gramineae. Acts synergistically with the xylanases and binds specifically to xylan. From small arabinoxylo-oligosides (ranging from arabinoxylotriose to arabinoxylohexaose), it liberates arabinose and, after prolonged incubation, the purified enzyme exhibits some xylanolytic activity as well.</text>
</comment>
<comment type="similarity">
    <text evidence="7">Belongs to the glycosyl hydrolase 62 family.</text>
</comment>
<organism evidence="9 10">
    <name type="scientific">Pelomonas aquatica</name>
    <dbReference type="NCBI Taxonomy" id="431058"/>
    <lineage>
        <taxon>Bacteria</taxon>
        <taxon>Pseudomonadati</taxon>
        <taxon>Pseudomonadota</taxon>
        <taxon>Betaproteobacteria</taxon>
        <taxon>Burkholderiales</taxon>
        <taxon>Sphaerotilaceae</taxon>
        <taxon>Roseateles</taxon>
    </lineage>
</organism>
<dbReference type="SUPFAM" id="SSF75005">
    <property type="entry name" value="Arabinanase/levansucrase/invertase"/>
    <property type="match status" value="1"/>
</dbReference>
<keyword evidence="5 7" id="KW-0378">Hydrolase</keyword>
<keyword evidence="6 7" id="KW-0326">Glycosidase</keyword>
<evidence type="ECO:0000256" key="5">
    <source>
        <dbReference type="ARBA" id="ARBA00022801"/>
    </source>
</evidence>
<dbReference type="PANTHER" id="PTHR40631">
    <property type="entry name" value="ALPHA-L-ARABINOFURANOSIDASE AXHA-2-RELATED"/>
    <property type="match status" value="1"/>
</dbReference>
<evidence type="ECO:0000256" key="4">
    <source>
        <dbReference type="ARBA" id="ARBA00022729"/>
    </source>
</evidence>
<proteinExistence type="inferred from homology"/>
<evidence type="ECO:0000256" key="3">
    <source>
        <dbReference type="ARBA" id="ARBA00022525"/>
    </source>
</evidence>
<comment type="subcellular location">
    <subcellularLocation>
        <location evidence="2 7">Secreted</location>
    </subcellularLocation>
</comment>
<dbReference type="GO" id="GO:0031176">
    <property type="term" value="F:endo-1,4-beta-xylanase activity"/>
    <property type="evidence" value="ECO:0007669"/>
    <property type="project" value="UniProtKB-EC"/>
</dbReference>
<evidence type="ECO:0000313" key="10">
    <source>
        <dbReference type="Proteomes" id="UP001180536"/>
    </source>
</evidence>
<evidence type="ECO:0000256" key="2">
    <source>
        <dbReference type="ARBA" id="ARBA00004613"/>
    </source>
</evidence>
<evidence type="ECO:0000313" key="9">
    <source>
        <dbReference type="EMBL" id="MDR7296599.1"/>
    </source>
</evidence>
<gene>
    <name evidence="9" type="ORF">J2X16_001938</name>
</gene>
<evidence type="ECO:0000256" key="6">
    <source>
        <dbReference type="ARBA" id="ARBA00023295"/>
    </source>
</evidence>
<dbReference type="Pfam" id="PF03664">
    <property type="entry name" value="Glyco_hydro_62"/>
    <property type="match status" value="1"/>
</dbReference>
<dbReference type="Gene3D" id="2.115.10.20">
    <property type="entry name" value="Glycosyl hydrolase domain, family 43"/>
    <property type="match status" value="1"/>
</dbReference>
<sequence length="385" mass="41774">MLFSFMSKCSQRLIVISTFAAGLAAVLLAGCGGGGGGSSAGGDTTPAPTAGTPAPGGTAPATAQAFEWKSSEPLVKPPADRTDIFGVKDPTVVHHDGRYHVFMTTAGKNGWGLAYTSFASWAEAPTAPQFMLDKSPMGPGYRAAPQVFYFAPHKLWYLIYQGGDPLYSTSSNIADPLSWTAPKPFYATVPASVKNAEGNATWLDFWNICDDRKCHLFFTGDNGSFYRGETTIESFPRGFAEPVVVMKEKLEDLFEASNTYKITGTNQYLTLIEAMGPKGRYFRAWTADRLDGTWQPVAGAPMNLFAGTDNVKFDGRVWSEGVSHGEMIRDGIDQTLSIDPCQPLKFLYQGLDLEPGKTYEYIQLPYRLGLITATAPNAISVLCQK</sequence>
<feature type="compositionally biased region" description="Low complexity" evidence="8">
    <location>
        <begin position="41"/>
        <end position="62"/>
    </location>
</feature>
<evidence type="ECO:0000256" key="7">
    <source>
        <dbReference type="RuleBase" id="RU368117"/>
    </source>
</evidence>
<dbReference type="EMBL" id="JAVDXQ010000002">
    <property type="protein sequence ID" value="MDR7296599.1"/>
    <property type="molecule type" value="Genomic_DNA"/>
</dbReference>
<protein>
    <recommendedName>
        <fullName evidence="7">Alpha-L-arabinofuranosidase</fullName>
        <ecNumber evidence="7">3.2.1.55</ecNumber>
    </recommendedName>
</protein>
<keyword evidence="10" id="KW-1185">Reference proteome</keyword>
<name>A0ABU1Z7J9_9BURK</name>
<evidence type="ECO:0000256" key="1">
    <source>
        <dbReference type="ARBA" id="ARBA00001462"/>
    </source>
</evidence>
<reference evidence="9 10" key="1">
    <citation type="submission" date="2023-07" db="EMBL/GenBank/DDBJ databases">
        <title>Sorghum-associated microbial communities from plants grown in Nebraska, USA.</title>
        <authorList>
            <person name="Schachtman D."/>
        </authorList>
    </citation>
    <scope>NUCLEOTIDE SEQUENCE [LARGE SCALE GENOMIC DNA]</scope>
    <source>
        <strain evidence="9 10">BE310</strain>
    </source>
</reference>
<accession>A0ABU1Z7J9</accession>
<keyword evidence="4 7" id="KW-0732">Signal</keyword>
<dbReference type="Proteomes" id="UP001180536">
    <property type="component" value="Unassembled WGS sequence"/>
</dbReference>
<dbReference type="CDD" id="cd08987">
    <property type="entry name" value="GH62"/>
    <property type="match status" value="1"/>
</dbReference>
<dbReference type="InterPro" id="IPR005193">
    <property type="entry name" value="GH62_arabinosidase"/>
</dbReference>
<dbReference type="EC" id="3.2.1.55" evidence="7"/>